<evidence type="ECO:0000313" key="1">
    <source>
        <dbReference type="EMBL" id="JAI04084.1"/>
    </source>
</evidence>
<reference evidence="1" key="2">
    <citation type="journal article" date="2015" name="Fish Shellfish Immunol.">
        <title>Early steps in the European eel (Anguilla anguilla)-Vibrio vulnificus interaction in the gills: Role of the RtxA13 toxin.</title>
        <authorList>
            <person name="Callol A."/>
            <person name="Pajuelo D."/>
            <person name="Ebbesson L."/>
            <person name="Teles M."/>
            <person name="MacKenzie S."/>
            <person name="Amaro C."/>
        </authorList>
    </citation>
    <scope>NUCLEOTIDE SEQUENCE</scope>
</reference>
<sequence length="19" mass="2353">MFKSYLKGYFFFVFVFGPK</sequence>
<accession>A0A0E9XQV8</accession>
<name>A0A0E9XQV8_ANGAN</name>
<dbReference type="AlphaFoldDB" id="A0A0E9XQV8"/>
<protein>
    <submittedName>
        <fullName evidence="1">Uncharacterized protein</fullName>
    </submittedName>
</protein>
<dbReference type="EMBL" id="GBXM01004494">
    <property type="protein sequence ID" value="JAI04084.1"/>
    <property type="molecule type" value="Transcribed_RNA"/>
</dbReference>
<proteinExistence type="predicted"/>
<organism evidence="1">
    <name type="scientific">Anguilla anguilla</name>
    <name type="common">European freshwater eel</name>
    <name type="synonym">Muraena anguilla</name>
    <dbReference type="NCBI Taxonomy" id="7936"/>
    <lineage>
        <taxon>Eukaryota</taxon>
        <taxon>Metazoa</taxon>
        <taxon>Chordata</taxon>
        <taxon>Craniata</taxon>
        <taxon>Vertebrata</taxon>
        <taxon>Euteleostomi</taxon>
        <taxon>Actinopterygii</taxon>
        <taxon>Neopterygii</taxon>
        <taxon>Teleostei</taxon>
        <taxon>Anguilliformes</taxon>
        <taxon>Anguillidae</taxon>
        <taxon>Anguilla</taxon>
    </lineage>
</organism>
<reference evidence="1" key="1">
    <citation type="submission" date="2014-11" db="EMBL/GenBank/DDBJ databases">
        <authorList>
            <person name="Amaro Gonzalez C."/>
        </authorList>
    </citation>
    <scope>NUCLEOTIDE SEQUENCE</scope>
</reference>